<gene>
    <name evidence="1" type="ORF">GCM10010393_15960</name>
</gene>
<reference evidence="2" key="1">
    <citation type="journal article" date="2019" name="Int. J. Syst. Evol. Microbiol.">
        <title>The Global Catalogue of Microorganisms (GCM) 10K type strain sequencing project: providing services to taxonomists for standard genome sequencing and annotation.</title>
        <authorList>
            <consortium name="The Broad Institute Genomics Platform"/>
            <consortium name="The Broad Institute Genome Sequencing Center for Infectious Disease"/>
            <person name="Wu L."/>
            <person name="Ma J."/>
        </authorList>
    </citation>
    <scope>NUCLEOTIDE SEQUENCE [LARGE SCALE GENOMIC DNA]</scope>
    <source>
        <strain evidence="2">JCM 5062</strain>
    </source>
</reference>
<accession>A0ABP5YR94</accession>
<dbReference type="Proteomes" id="UP001499942">
    <property type="component" value="Unassembled WGS sequence"/>
</dbReference>
<dbReference type="EMBL" id="BAAASR010000007">
    <property type="protein sequence ID" value="GAA2485729.1"/>
    <property type="molecule type" value="Genomic_DNA"/>
</dbReference>
<organism evidence="1 2">
    <name type="scientific">Streptomyces gobitricini</name>
    <dbReference type="NCBI Taxonomy" id="68211"/>
    <lineage>
        <taxon>Bacteria</taxon>
        <taxon>Bacillati</taxon>
        <taxon>Actinomycetota</taxon>
        <taxon>Actinomycetes</taxon>
        <taxon>Kitasatosporales</taxon>
        <taxon>Streptomycetaceae</taxon>
        <taxon>Streptomyces</taxon>
    </lineage>
</organism>
<name>A0ABP5YR94_9ACTN</name>
<evidence type="ECO:0000313" key="1">
    <source>
        <dbReference type="EMBL" id="GAA2485729.1"/>
    </source>
</evidence>
<comment type="caution">
    <text evidence="1">The sequence shown here is derived from an EMBL/GenBank/DDBJ whole genome shotgun (WGS) entry which is preliminary data.</text>
</comment>
<protein>
    <recommendedName>
        <fullName evidence="3">Transposase IS204/IS1001/IS1096/IS1165 zinc-finger domain-containing protein</fullName>
    </recommendedName>
</protein>
<proteinExistence type="predicted"/>
<evidence type="ECO:0008006" key="3">
    <source>
        <dbReference type="Google" id="ProtNLM"/>
    </source>
</evidence>
<sequence length="63" mass="6971">MNNVRPQLEELLLWSVENMSVESVDVADAVVRVQARSTARRAACPGCECWVESNTRLLPAVSL</sequence>
<evidence type="ECO:0000313" key="2">
    <source>
        <dbReference type="Proteomes" id="UP001499942"/>
    </source>
</evidence>
<keyword evidence="2" id="KW-1185">Reference proteome</keyword>